<protein>
    <submittedName>
        <fullName evidence="1">Uncharacterized protein</fullName>
    </submittedName>
</protein>
<gene>
    <name evidence="1" type="ORF">V1525DRAFT_408390</name>
</gene>
<evidence type="ECO:0000313" key="2">
    <source>
        <dbReference type="Proteomes" id="UP001433508"/>
    </source>
</evidence>
<name>A0ACC3SX62_LIPKO</name>
<organism evidence="1 2">
    <name type="scientific">Lipomyces kononenkoae</name>
    <name type="common">Yeast</name>
    <dbReference type="NCBI Taxonomy" id="34357"/>
    <lineage>
        <taxon>Eukaryota</taxon>
        <taxon>Fungi</taxon>
        <taxon>Dikarya</taxon>
        <taxon>Ascomycota</taxon>
        <taxon>Saccharomycotina</taxon>
        <taxon>Lipomycetes</taxon>
        <taxon>Lipomycetales</taxon>
        <taxon>Lipomycetaceae</taxon>
        <taxon>Lipomyces</taxon>
    </lineage>
</organism>
<comment type="caution">
    <text evidence="1">The sequence shown here is derived from an EMBL/GenBank/DDBJ whole genome shotgun (WGS) entry which is preliminary data.</text>
</comment>
<reference evidence="2" key="1">
    <citation type="journal article" date="2024" name="Front. Bioeng. Biotechnol.">
        <title>Genome-scale model development and genomic sequencing of the oleaginous clade Lipomyces.</title>
        <authorList>
            <person name="Czajka J.J."/>
            <person name="Han Y."/>
            <person name="Kim J."/>
            <person name="Mondo S.J."/>
            <person name="Hofstad B.A."/>
            <person name="Robles A."/>
            <person name="Haridas S."/>
            <person name="Riley R."/>
            <person name="LaButti K."/>
            <person name="Pangilinan J."/>
            <person name="Andreopoulos W."/>
            <person name="Lipzen A."/>
            <person name="Yan J."/>
            <person name="Wang M."/>
            <person name="Ng V."/>
            <person name="Grigoriev I.V."/>
            <person name="Spatafora J.W."/>
            <person name="Magnuson J.K."/>
            <person name="Baker S.E."/>
            <person name="Pomraning K.R."/>
        </authorList>
    </citation>
    <scope>NUCLEOTIDE SEQUENCE [LARGE SCALE GENOMIC DNA]</scope>
    <source>
        <strain evidence="2">CBS 7786</strain>
    </source>
</reference>
<keyword evidence="2" id="KW-1185">Reference proteome</keyword>
<proteinExistence type="predicted"/>
<evidence type="ECO:0000313" key="1">
    <source>
        <dbReference type="EMBL" id="KAK9235980.1"/>
    </source>
</evidence>
<sequence length="298" mass="32993">MRFALDPGPATDPTAMGPADEQPTTRRNRRRIKKRLPGQVWSGARHETGRRFIFSLAPSSGSTAPHCYCYIVYLIYYILPLCLATPSPSLPFGTLSLLCLPACLCSLFIATKNNNNVSGQTGSGRRHAALLRSEPIAIRPLLLVWLCAQPPRLPAAVAARFLRPAPQPSPSSSPPVTAAAFVTVPVQSPVTPVRRCQFRPRNRGCRRRRSSCCCCQGSRERASASRRRRRVLGRLSGRPQRPVTNRARDFRPNLGDSDSAGLLSRARPPLLLVAWVLYRFDERFLVGISSLLHFCNDV</sequence>
<accession>A0ACC3SX62</accession>
<dbReference type="EMBL" id="MU971399">
    <property type="protein sequence ID" value="KAK9235980.1"/>
    <property type="molecule type" value="Genomic_DNA"/>
</dbReference>
<dbReference type="Proteomes" id="UP001433508">
    <property type="component" value="Unassembled WGS sequence"/>
</dbReference>